<keyword evidence="8" id="KW-0625">Polysaccharide transport</keyword>
<dbReference type="GO" id="GO:0006811">
    <property type="term" value="P:monoatomic ion transport"/>
    <property type="evidence" value="ECO:0007669"/>
    <property type="project" value="UniProtKB-KW"/>
</dbReference>
<dbReference type="Gene3D" id="3.30.1950.10">
    <property type="entry name" value="wza like domain"/>
    <property type="match status" value="1"/>
</dbReference>
<evidence type="ECO:0000313" key="20">
    <source>
        <dbReference type="Proteomes" id="UP000264702"/>
    </source>
</evidence>
<dbReference type="GO" id="GO:0046930">
    <property type="term" value="C:pore complex"/>
    <property type="evidence" value="ECO:0007669"/>
    <property type="project" value="UniProtKB-KW"/>
</dbReference>
<evidence type="ECO:0000256" key="14">
    <source>
        <dbReference type="ARBA" id="ARBA00023288"/>
    </source>
</evidence>
<keyword evidence="10" id="KW-0626">Porin</keyword>
<organism evidence="19 20">
    <name type="scientific">Paracidobacterium acidisoli</name>
    <dbReference type="NCBI Taxonomy" id="2303751"/>
    <lineage>
        <taxon>Bacteria</taxon>
        <taxon>Pseudomonadati</taxon>
        <taxon>Acidobacteriota</taxon>
        <taxon>Terriglobia</taxon>
        <taxon>Terriglobales</taxon>
        <taxon>Acidobacteriaceae</taxon>
        <taxon>Paracidobacterium</taxon>
    </lineage>
</organism>
<keyword evidence="14" id="KW-0449">Lipoprotein</keyword>
<feature type="domain" description="SLBB" evidence="18">
    <location>
        <begin position="231"/>
        <end position="310"/>
    </location>
</feature>
<evidence type="ECO:0000256" key="4">
    <source>
        <dbReference type="ARBA" id="ARBA00022452"/>
    </source>
</evidence>
<evidence type="ECO:0000256" key="9">
    <source>
        <dbReference type="ARBA" id="ARBA00023065"/>
    </source>
</evidence>
<evidence type="ECO:0000259" key="18">
    <source>
        <dbReference type="Pfam" id="PF22461"/>
    </source>
</evidence>
<dbReference type="InterPro" id="IPR019554">
    <property type="entry name" value="Soluble_ligand-bd"/>
</dbReference>
<evidence type="ECO:0000256" key="13">
    <source>
        <dbReference type="ARBA" id="ARBA00023237"/>
    </source>
</evidence>
<evidence type="ECO:0008006" key="21">
    <source>
        <dbReference type="Google" id="ProtNLM"/>
    </source>
</evidence>
<keyword evidence="4" id="KW-1134">Transmembrane beta strand</keyword>
<accession>A0A372IRM3</accession>
<keyword evidence="5" id="KW-0762">Sugar transport</keyword>
<dbReference type="PANTHER" id="PTHR33619:SF3">
    <property type="entry name" value="POLYSACCHARIDE EXPORT PROTEIN GFCE-RELATED"/>
    <property type="match status" value="1"/>
</dbReference>
<evidence type="ECO:0000313" key="19">
    <source>
        <dbReference type="EMBL" id="RFU17528.1"/>
    </source>
</evidence>
<evidence type="ECO:0000256" key="1">
    <source>
        <dbReference type="ARBA" id="ARBA00004571"/>
    </source>
</evidence>
<dbReference type="Pfam" id="PF10531">
    <property type="entry name" value="SLBB"/>
    <property type="match status" value="1"/>
</dbReference>
<sequence>MTTATRDTKGTARHMEQDTQEEKMVRNKRHPLTLAALALLITGLAVSAVAQDQQAAPAPAASEQTAPAISIGPGDLLNVMVFDIPELSGTSRVSQNGVINLPVLGLVNISGLNTSEAALEIETQLKQHGLVLDPHVTVSIAEYASQGATMTGEIHSPGIYPTLGSRRLLDMISLAGGLSPTAGKLVTIIHRNDPQHPEDVDLAEKASGLSSQKNPIILPGDTVVVNKAGIIYILGDVEHPGGFLVDNNEHLTLMQVLSLAGGTTNTSALSRTMLIRKVPSGREEIKLDLKHVYFGTQADLKVDDGDILFVPSSFGKTLAYRGIEATVTAAQQISAYKAAQ</sequence>
<gene>
    <name evidence="19" type="ORF">D0Y96_05135</name>
</gene>
<dbReference type="Pfam" id="PF02563">
    <property type="entry name" value="Poly_export"/>
    <property type="match status" value="1"/>
</dbReference>
<evidence type="ECO:0000256" key="11">
    <source>
        <dbReference type="ARBA" id="ARBA00023136"/>
    </source>
</evidence>
<feature type="domain" description="Soluble ligand binding" evidence="17">
    <location>
        <begin position="149"/>
        <end position="183"/>
    </location>
</feature>
<dbReference type="InterPro" id="IPR054765">
    <property type="entry name" value="SLBB_dom"/>
</dbReference>
<dbReference type="PANTHER" id="PTHR33619">
    <property type="entry name" value="POLYSACCHARIDE EXPORT PROTEIN GFCE-RELATED"/>
    <property type="match status" value="1"/>
</dbReference>
<keyword evidence="9" id="KW-0406">Ion transport</keyword>
<comment type="similarity">
    <text evidence="2">Belongs to the BexD/CtrA/VexA family.</text>
</comment>
<keyword evidence="20" id="KW-1185">Reference proteome</keyword>
<keyword evidence="11" id="KW-0472">Membrane</keyword>
<keyword evidence="6" id="KW-0812">Transmembrane</keyword>
<dbReference type="Gene3D" id="3.10.560.10">
    <property type="entry name" value="Outer membrane lipoprotein wza domain like"/>
    <property type="match status" value="2"/>
</dbReference>
<evidence type="ECO:0000256" key="3">
    <source>
        <dbReference type="ARBA" id="ARBA00022448"/>
    </source>
</evidence>
<comment type="subcellular location">
    <subcellularLocation>
        <location evidence="1">Cell outer membrane</location>
        <topology evidence="1">Multi-pass membrane protein</topology>
    </subcellularLocation>
</comment>
<feature type="domain" description="Polysaccharide export protein N-terminal" evidence="16">
    <location>
        <begin position="64"/>
        <end position="140"/>
    </location>
</feature>
<name>A0A372IRM3_9BACT</name>
<dbReference type="InterPro" id="IPR003715">
    <property type="entry name" value="Poly_export_N"/>
</dbReference>
<evidence type="ECO:0000256" key="15">
    <source>
        <dbReference type="SAM" id="MobiDB-lite"/>
    </source>
</evidence>
<dbReference type="GO" id="GO:0015159">
    <property type="term" value="F:polysaccharide transmembrane transporter activity"/>
    <property type="evidence" value="ECO:0007669"/>
    <property type="project" value="InterPro"/>
</dbReference>
<evidence type="ECO:0000259" key="16">
    <source>
        <dbReference type="Pfam" id="PF02563"/>
    </source>
</evidence>
<keyword evidence="7" id="KW-0732">Signal</keyword>
<evidence type="ECO:0000256" key="7">
    <source>
        <dbReference type="ARBA" id="ARBA00022729"/>
    </source>
</evidence>
<dbReference type="AlphaFoldDB" id="A0A372IRM3"/>
<dbReference type="GO" id="GO:0015288">
    <property type="term" value="F:porin activity"/>
    <property type="evidence" value="ECO:0007669"/>
    <property type="project" value="UniProtKB-KW"/>
</dbReference>
<protein>
    <recommendedName>
        <fullName evidence="21">Polysaccharide export protein</fullName>
    </recommendedName>
</protein>
<dbReference type="Pfam" id="PF22461">
    <property type="entry name" value="SLBB_2"/>
    <property type="match status" value="1"/>
</dbReference>
<evidence type="ECO:0000259" key="17">
    <source>
        <dbReference type="Pfam" id="PF10531"/>
    </source>
</evidence>
<keyword evidence="12" id="KW-0564">Palmitate</keyword>
<comment type="caution">
    <text evidence="19">The sequence shown here is derived from an EMBL/GenBank/DDBJ whole genome shotgun (WGS) entry which is preliminary data.</text>
</comment>
<dbReference type="EMBL" id="QVQT01000002">
    <property type="protein sequence ID" value="RFU17528.1"/>
    <property type="molecule type" value="Genomic_DNA"/>
</dbReference>
<evidence type="ECO:0000256" key="2">
    <source>
        <dbReference type="ARBA" id="ARBA00009450"/>
    </source>
</evidence>
<feature type="region of interest" description="Disordered" evidence="15">
    <location>
        <begin position="1"/>
        <end position="25"/>
    </location>
</feature>
<evidence type="ECO:0000256" key="12">
    <source>
        <dbReference type="ARBA" id="ARBA00023139"/>
    </source>
</evidence>
<dbReference type="InterPro" id="IPR049712">
    <property type="entry name" value="Poly_export"/>
</dbReference>
<evidence type="ECO:0000256" key="10">
    <source>
        <dbReference type="ARBA" id="ARBA00023114"/>
    </source>
</evidence>
<proteinExistence type="inferred from homology"/>
<evidence type="ECO:0000256" key="6">
    <source>
        <dbReference type="ARBA" id="ARBA00022692"/>
    </source>
</evidence>
<evidence type="ECO:0000256" key="5">
    <source>
        <dbReference type="ARBA" id="ARBA00022597"/>
    </source>
</evidence>
<dbReference type="GO" id="GO:0009279">
    <property type="term" value="C:cell outer membrane"/>
    <property type="evidence" value="ECO:0007669"/>
    <property type="project" value="UniProtKB-SubCell"/>
</dbReference>
<keyword evidence="3" id="KW-0813">Transport</keyword>
<dbReference type="Proteomes" id="UP000264702">
    <property type="component" value="Unassembled WGS sequence"/>
</dbReference>
<keyword evidence="13" id="KW-0998">Cell outer membrane</keyword>
<evidence type="ECO:0000256" key="8">
    <source>
        <dbReference type="ARBA" id="ARBA00023047"/>
    </source>
</evidence>
<reference evidence="19 20" key="1">
    <citation type="submission" date="2018-08" db="EMBL/GenBank/DDBJ databases">
        <title>Acidipila sp. 4G-K13, an acidobacterium isolated from forest soil.</title>
        <authorList>
            <person name="Gao Z.-H."/>
            <person name="Qiu L.-H."/>
        </authorList>
    </citation>
    <scope>NUCLEOTIDE SEQUENCE [LARGE SCALE GENOMIC DNA]</scope>
    <source>
        <strain evidence="19 20">4G-K13</strain>
    </source>
</reference>